<organism evidence="3 4">
    <name type="scientific">Persicitalea jodogahamensis</name>
    <dbReference type="NCBI Taxonomy" id="402147"/>
    <lineage>
        <taxon>Bacteria</taxon>
        <taxon>Pseudomonadati</taxon>
        <taxon>Bacteroidota</taxon>
        <taxon>Cytophagia</taxon>
        <taxon>Cytophagales</taxon>
        <taxon>Spirosomataceae</taxon>
        <taxon>Persicitalea</taxon>
    </lineage>
</organism>
<dbReference type="Proteomes" id="UP000598271">
    <property type="component" value="Unassembled WGS sequence"/>
</dbReference>
<gene>
    <name evidence="3" type="ORF">GCM10007390_15190</name>
</gene>
<dbReference type="Gene3D" id="3.90.1150.10">
    <property type="entry name" value="Aspartate Aminotransferase, domain 1"/>
    <property type="match status" value="1"/>
</dbReference>
<evidence type="ECO:0000313" key="3">
    <source>
        <dbReference type="EMBL" id="GHB62344.1"/>
    </source>
</evidence>
<dbReference type="RefSeq" id="WP_189563707.1">
    <property type="nucleotide sequence ID" value="NZ_BMXF01000001.1"/>
</dbReference>
<evidence type="ECO:0000259" key="2">
    <source>
        <dbReference type="Pfam" id="PF00266"/>
    </source>
</evidence>
<dbReference type="PANTHER" id="PTHR43586">
    <property type="entry name" value="CYSTEINE DESULFURASE"/>
    <property type="match status" value="1"/>
</dbReference>
<feature type="domain" description="Aminotransferase class V" evidence="2">
    <location>
        <begin position="26"/>
        <end position="245"/>
    </location>
</feature>
<dbReference type="AlphaFoldDB" id="A0A8J3G831"/>
<proteinExistence type="predicted"/>
<comment type="caution">
    <text evidence="3">The sequence shown here is derived from an EMBL/GenBank/DDBJ whole genome shotgun (WGS) entry which is preliminary data.</text>
</comment>
<reference evidence="3 4" key="1">
    <citation type="journal article" date="2014" name="Int. J. Syst. Evol. Microbiol.">
        <title>Complete genome sequence of Corynebacterium casei LMG S-19264T (=DSM 44701T), isolated from a smear-ripened cheese.</title>
        <authorList>
            <consortium name="US DOE Joint Genome Institute (JGI-PGF)"/>
            <person name="Walter F."/>
            <person name="Albersmeier A."/>
            <person name="Kalinowski J."/>
            <person name="Ruckert C."/>
        </authorList>
    </citation>
    <scope>NUCLEOTIDE SEQUENCE [LARGE SCALE GENOMIC DNA]</scope>
    <source>
        <strain evidence="3 4">KCTC 12866</strain>
    </source>
</reference>
<dbReference type="Gene3D" id="3.40.640.10">
    <property type="entry name" value="Type I PLP-dependent aspartate aminotransferase-like (Major domain)"/>
    <property type="match status" value="1"/>
</dbReference>
<keyword evidence="1" id="KW-0663">Pyridoxal phosphate</keyword>
<dbReference type="InterPro" id="IPR015422">
    <property type="entry name" value="PyrdxlP-dep_Trfase_small"/>
</dbReference>
<evidence type="ECO:0000256" key="1">
    <source>
        <dbReference type="ARBA" id="ARBA00022898"/>
    </source>
</evidence>
<dbReference type="InterPro" id="IPR015424">
    <property type="entry name" value="PyrdxlP-dep_Trfase"/>
</dbReference>
<evidence type="ECO:0000313" key="4">
    <source>
        <dbReference type="Proteomes" id="UP000598271"/>
    </source>
</evidence>
<sequence>MKQLDLDFVRQQFPVFKTELGQKIGFLDNAGGSYVAGAVIDRLTDFYTNYKVQPYGANPLSNKAGEAMDLGRRTMAELLNVSADLVTLGASSTQCFNTLSIACTPLVSKDSEVIVSEQDHESNIGGWERLCQQQGAMLKIWPVDPESGELALADLEKLLTDKTAVVAVTHSSNIIGTINPIREIAGLVHRIGAKLIVDGVSYAPHCWPDLDSLGADAYVFSTYKTYGTHMGVMVVREDFLELLAPQCHFFNIPYLNKRLDSAGPDHAAIAALAGIGDYFSALHDHHFAGSENLPLHQKARVVAKLMNRHENELCNLLLENLSELPVRILGRKNIEKREANIALASSVVASKKLADGLVNYDIAAKNGHFYAYRLLQAMGVEDLNDGVLRISLSHYNTREEVERCVAGLREMLG</sequence>
<feature type="domain" description="Aminotransferase class V" evidence="2">
    <location>
        <begin position="305"/>
        <end position="403"/>
    </location>
</feature>
<accession>A0A8J3G831</accession>
<protein>
    <submittedName>
        <fullName evidence="3">Cysteine desulfurase</fullName>
    </submittedName>
</protein>
<dbReference type="InterPro" id="IPR015421">
    <property type="entry name" value="PyrdxlP-dep_Trfase_major"/>
</dbReference>
<dbReference type="InterPro" id="IPR000192">
    <property type="entry name" value="Aminotrans_V_dom"/>
</dbReference>
<dbReference type="Pfam" id="PF00266">
    <property type="entry name" value="Aminotran_5"/>
    <property type="match status" value="2"/>
</dbReference>
<dbReference type="EMBL" id="BMXF01000001">
    <property type="protein sequence ID" value="GHB62344.1"/>
    <property type="molecule type" value="Genomic_DNA"/>
</dbReference>
<keyword evidence="4" id="KW-1185">Reference proteome</keyword>
<name>A0A8J3G831_9BACT</name>
<dbReference type="PANTHER" id="PTHR43586:SF21">
    <property type="entry name" value="PYRIDOXAL PHOSPHATE (PLP)-DEPENDENT ASPARTATE AMINOTRANSFERASE SUPERFAMILY"/>
    <property type="match status" value="1"/>
</dbReference>
<dbReference type="SUPFAM" id="SSF53383">
    <property type="entry name" value="PLP-dependent transferases"/>
    <property type="match status" value="1"/>
</dbReference>